<comment type="caution">
    <text evidence="1">The sequence shown here is derived from an EMBL/GenBank/DDBJ whole genome shotgun (WGS) entry which is preliminary data.</text>
</comment>
<reference evidence="1 2" key="1">
    <citation type="submission" date="2014-07" db="EMBL/GenBank/DDBJ databases">
        <title>Genome of Chryseobacterium formosense LMG 24722.</title>
        <authorList>
            <person name="Pipes S.E."/>
            <person name="Stropko S.J."/>
            <person name="Newman J.D."/>
        </authorList>
    </citation>
    <scope>NUCLEOTIDE SEQUENCE [LARGE SCALE GENOMIC DNA]</scope>
    <source>
        <strain evidence="1 2">LMG 24722</strain>
    </source>
</reference>
<accession>A0A085Z3W1</accession>
<evidence type="ECO:0000313" key="1">
    <source>
        <dbReference type="EMBL" id="KFE99124.1"/>
    </source>
</evidence>
<protein>
    <submittedName>
        <fullName evidence="1">Uncharacterized protein</fullName>
    </submittedName>
</protein>
<dbReference type="EMBL" id="JPRP01000001">
    <property type="protein sequence ID" value="KFE99124.1"/>
    <property type="molecule type" value="Genomic_DNA"/>
</dbReference>
<dbReference type="AlphaFoldDB" id="A0A085Z3W1"/>
<dbReference type="OrthoDB" id="1269428at2"/>
<organism evidence="1 2">
    <name type="scientific">Chryseobacterium formosense</name>
    <dbReference type="NCBI Taxonomy" id="236814"/>
    <lineage>
        <taxon>Bacteria</taxon>
        <taxon>Pseudomonadati</taxon>
        <taxon>Bacteroidota</taxon>
        <taxon>Flavobacteriia</taxon>
        <taxon>Flavobacteriales</taxon>
        <taxon>Weeksellaceae</taxon>
        <taxon>Chryseobacterium group</taxon>
        <taxon>Chryseobacterium</taxon>
    </lineage>
</organism>
<sequence>MEKSDLHGIFYNEEYLLTVTKGYVQLNTNIETDHKPFFPKILWREKYEYEEKDHLIQISENLAVLPTSDFNFEVILILDLDQHLPMRRFK</sequence>
<gene>
    <name evidence="1" type="ORF">IX39_00040</name>
</gene>
<evidence type="ECO:0000313" key="2">
    <source>
        <dbReference type="Proteomes" id="UP000028713"/>
    </source>
</evidence>
<proteinExistence type="predicted"/>
<keyword evidence="2" id="KW-1185">Reference proteome</keyword>
<dbReference type="RefSeq" id="WP_034672331.1">
    <property type="nucleotide sequence ID" value="NZ_FPAP01000003.1"/>
</dbReference>
<name>A0A085Z3W1_9FLAO</name>
<dbReference type="Proteomes" id="UP000028713">
    <property type="component" value="Unassembled WGS sequence"/>
</dbReference>